<sequence length="288" mass="32567">MKVGARFMTVLLCSYVLVASSVFAQEHECGAGSLLNDPDKPFDFRGSLEIGFIDVISHTIQFGENGTEFDYIDEGGQDILFRFNRLTAELALGRRHTLILLFQPLNIQTEALLRRDVVIDDLIFPENTAVKLRYGFDFWRLSYLYDFWKQKDRELSIGLSLQIRNASISFRSYDGTLFRVNQGVGPVPIFKFRTRIPFSNGMWFGSEVDGFYASGRYITGSENDFVGSILDASLRLGFELNKSFDTFLNIRYIGGGARGTEEDDPGPGDGYTENWLHTVSVTLGTYIK</sequence>
<evidence type="ECO:0000313" key="3">
    <source>
        <dbReference type="Proteomes" id="UP000051373"/>
    </source>
</evidence>
<protein>
    <recommendedName>
        <fullName evidence="4">Outer membrane protein beta-barrel domain-containing protein</fullName>
    </recommendedName>
</protein>
<gene>
    <name evidence="2" type="ORF">AMJ83_05185</name>
</gene>
<accession>A0A0S8FV96</accession>
<dbReference type="EMBL" id="LJUJ01000008">
    <property type="protein sequence ID" value="KPK63844.1"/>
    <property type="molecule type" value="Genomic_DNA"/>
</dbReference>
<dbReference type="AlphaFoldDB" id="A0A0S8FV96"/>
<feature type="signal peptide" evidence="1">
    <location>
        <begin position="1"/>
        <end position="24"/>
    </location>
</feature>
<reference evidence="2 3" key="1">
    <citation type="journal article" date="2015" name="Microbiome">
        <title>Genomic resolution of linkages in carbon, nitrogen, and sulfur cycling among widespread estuary sediment bacteria.</title>
        <authorList>
            <person name="Baker B.J."/>
            <person name="Lazar C.S."/>
            <person name="Teske A.P."/>
            <person name="Dick G.J."/>
        </authorList>
    </citation>
    <scope>NUCLEOTIDE SEQUENCE [LARGE SCALE GENOMIC DNA]</scope>
    <source>
        <strain evidence="2">SM23_42</strain>
    </source>
</reference>
<feature type="chain" id="PRO_5006646473" description="Outer membrane protein beta-barrel domain-containing protein" evidence="1">
    <location>
        <begin position="25"/>
        <end position="288"/>
    </location>
</feature>
<dbReference type="Proteomes" id="UP000051373">
    <property type="component" value="Unassembled WGS sequence"/>
</dbReference>
<evidence type="ECO:0000256" key="1">
    <source>
        <dbReference type="SAM" id="SignalP"/>
    </source>
</evidence>
<evidence type="ECO:0000313" key="2">
    <source>
        <dbReference type="EMBL" id="KPK63844.1"/>
    </source>
</evidence>
<comment type="caution">
    <text evidence="2">The sequence shown here is derived from an EMBL/GenBank/DDBJ whole genome shotgun (WGS) entry which is preliminary data.</text>
</comment>
<keyword evidence="1" id="KW-0732">Signal</keyword>
<evidence type="ECO:0008006" key="4">
    <source>
        <dbReference type="Google" id="ProtNLM"/>
    </source>
</evidence>
<proteinExistence type="predicted"/>
<name>A0A0S8FV96_UNCW3</name>
<organism evidence="2 3">
    <name type="scientific">candidate division WOR_3 bacterium SM23_42</name>
    <dbReference type="NCBI Taxonomy" id="1703779"/>
    <lineage>
        <taxon>Bacteria</taxon>
        <taxon>Bacteria division WOR-3</taxon>
    </lineage>
</organism>